<protein>
    <recommendedName>
        <fullName evidence="4 9">Trigger factor</fullName>
        <shortName evidence="9">TF</shortName>
        <ecNumber evidence="3 9">5.2.1.8</ecNumber>
    </recommendedName>
    <alternativeName>
        <fullName evidence="8 9">PPIase</fullName>
    </alternativeName>
</protein>
<accession>A0A5B9EH86</accession>
<evidence type="ECO:0000256" key="6">
    <source>
        <dbReference type="ARBA" id="ARBA00023186"/>
    </source>
</evidence>
<keyword evidence="15" id="KW-1185">Reference proteome</keyword>
<dbReference type="InterPro" id="IPR036611">
    <property type="entry name" value="Trigger_fac_ribosome-bd_sf"/>
</dbReference>
<dbReference type="KEGG" id="talb:FTW19_12610"/>
<dbReference type="Pfam" id="PF05698">
    <property type="entry name" value="Trigger_C"/>
    <property type="match status" value="1"/>
</dbReference>
<dbReference type="InterPro" id="IPR027304">
    <property type="entry name" value="Trigger_fact/SurA_dom_sf"/>
</dbReference>
<dbReference type="NCBIfam" id="TIGR00115">
    <property type="entry name" value="tig"/>
    <property type="match status" value="1"/>
</dbReference>
<dbReference type="Gene3D" id="3.30.70.1050">
    <property type="entry name" value="Trigger factor ribosome-binding domain"/>
    <property type="match status" value="1"/>
</dbReference>
<dbReference type="GO" id="GO:0044183">
    <property type="term" value="F:protein folding chaperone"/>
    <property type="evidence" value="ECO:0007669"/>
    <property type="project" value="TreeGrafter"/>
</dbReference>
<feature type="domain" description="PPIase FKBP-type" evidence="11">
    <location>
        <begin position="193"/>
        <end position="287"/>
    </location>
</feature>
<dbReference type="PANTHER" id="PTHR30560">
    <property type="entry name" value="TRIGGER FACTOR CHAPERONE AND PEPTIDYL-PROLYL CIS/TRANS ISOMERASE"/>
    <property type="match status" value="1"/>
</dbReference>
<dbReference type="EC" id="5.2.1.8" evidence="3 9"/>
<evidence type="ECO:0000259" key="13">
    <source>
        <dbReference type="Pfam" id="PF05698"/>
    </source>
</evidence>
<sequence length="473" mass="53038">MNAAETPQSETPTTEVAAHDHTHDHDHDHDHAHHHHDHGPVLNPDLTREISVEAPVEAVDAAFDKVVRKFQKQARIPGFRPGKVPANVIKRKFAQDVRQEVMEQLVSERFRLALEEQNVNPVSQPQIVELTLFEGQPLKFKAAFEVLPEIDITGYDSVKVAKPSVELTEEEYQSELDRALDSQATIEPVTDDRTLTTGDLAEISFTGEIKPLAQTVGEEGLENVTPSEPITGEDVPVELGGKNTLPAFSDALQGKKPGDELTLEVEYPADFGEPRLAGKTVSYDVKVKAIKKKTLPEQNDELAKQLGDYETWDEFTSKLREHASDRKKHALENEAKEKLVEELIAKFEFPVPESFVQQQIDARLDRGLRALAAQGMKAEDMRKLDFVRLRAAQRDQAVSEVKASLILDKIAATENVEVSDEDVDRELLILSIQSREPLEQLKQRLTSDGGLNRIREQLRREKTGNVLYDKLAS</sequence>
<comment type="subcellular location">
    <subcellularLocation>
        <location evidence="9">Cytoplasm</location>
    </subcellularLocation>
    <text evidence="9">About half TF is bound to the ribosome near the polypeptide exit tunnel while the other half is free in the cytoplasm.</text>
</comment>
<dbReference type="InterPro" id="IPR001179">
    <property type="entry name" value="PPIase_FKBP_dom"/>
</dbReference>
<evidence type="ECO:0000256" key="4">
    <source>
        <dbReference type="ARBA" id="ARBA00016902"/>
    </source>
</evidence>
<dbReference type="GO" id="GO:0005737">
    <property type="term" value="C:cytoplasm"/>
    <property type="evidence" value="ECO:0007669"/>
    <property type="project" value="UniProtKB-SubCell"/>
</dbReference>
<comment type="domain">
    <text evidence="9">Consists of 3 domains; the N-terminus binds the ribosome, the middle domain has PPIase activity, while the C-terminus has intrinsic chaperone activity on its own.</text>
</comment>
<evidence type="ECO:0000256" key="7">
    <source>
        <dbReference type="ARBA" id="ARBA00023235"/>
    </source>
</evidence>
<dbReference type="Gene3D" id="3.10.50.40">
    <property type="match status" value="1"/>
</dbReference>
<comment type="catalytic activity">
    <reaction evidence="1 9">
        <text>[protein]-peptidylproline (omega=180) = [protein]-peptidylproline (omega=0)</text>
        <dbReference type="Rhea" id="RHEA:16237"/>
        <dbReference type="Rhea" id="RHEA-COMP:10747"/>
        <dbReference type="Rhea" id="RHEA-COMP:10748"/>
        <dbReference type="ChEBI" id="CHEBI:83833"/>
        <dbReference type="ChEBI" id="CHEBI:83834"/>
        <dbReference type="EC" id="5.2.1.8"/>
    </reaction>
</comment>
<feature type="region of interest" description="Disordered" evidence="10">
    <location>
        <begin position="1"/>
        <end position="44"/>
    </location>
</feature>
<evidence type="ECO:0000313" key="15">
    <source>
        <dbReference type="Proteomes" id="UP000321820"/>
    </source>
</evidence>
<dbReference type="GO" id="GO:0043022">
    <property type="term" value="F:ribosome binding"/>
    <property type="evidence" value="ECO:0007669"/>
    <property type="project" value="TreeGrafter"/>
</dbReference>
<dbReference type="InterPro" id="IPR005215">
    <property type="entry name" value="Trig_fac"/>
</dbReference>
<dbReference type="PANTHER" id="PTHR30560:SF3">
    <property type="entry name" value="TRIGGER FACTOR-LIKE PROTEIN TIG, CHLOROPLASTIC"/>
    <property type="match status" value="1"/>
</dbReference>
<dbReference type="InterPro" id="IPR037041">
    <property type="entry name" value="Trigger_fac_C_sf"/>
</dbReference>
<keyword evidence="5 9" id="KW-0697">Rotamase</keyword>
<dbReference type="EMBL" id="CP042806">
    <property type="protein sequence ID" value="QEE31322.1"/>
    <property type="molecule type" value="Genomic_DNA"/>
</dbReference>
<dbReference type="GO" id="GO:0015031">
    <property type="term" value="P:protein transport"/>
    <property type="evidence" value="ECO:0007669"/>
    <property type="project" value="UniProtKB-UniRule"/>
</dbReference>
<reference evidence="14 15" key="1">
    <citation type="submission" date="2019-08" db="EMBL/GenBank/DDBJ databases">
        <title>Complete genome sequence of Terriglobus albidus strain ORNL.</title>
        <authorList>
            <person name="Podar M."/>
        </authorList>
    </citation>
    <scope>NUCLEOTIDE SEQUENCE [LARGE SCALE GENOMIC DNA]</scope>
    <source>
        <strain evidence="14 15">ORNL</strain>
    </source>
</reference>
<evidence type="ECO:0000256" key="3">
    <source>
        <dbReference type="ARBA" id="ARBA00013194"/>
    </source>
</evidence>
<dbReference type="Gene3D" id="1.10.3120.10">
    <property type="entry name" value="Trigger factor, C-terminal domain"/>
    <property type="match status" value="1"/>
</dbReference>
<feature type="compositionally biased region" description="Polar residues" evidence="10">
    <location>
        <begin position="1"/>
        <end position="14"/>
    </location>
</feature>
<dbReference type="SUPFAM" id="SSF102735">
    <property type="entry name" value="Trigger factor ribosome-binding domain"/>
    <property type="match status" value="1"/>
</dbReference>
<keyword evidence="9" id="KW-0131">Cell cycle</keyword>
<keyword evidence="7 9" id="KW-0413">Isomerase</keyword>
<evidence type="ECO:0000259" key="11">
    <source>
        <dbReference type="Pfam" id="PF00254"/>
    </source>
</evidence>
<dbReference type="InterPro" id="IPR046357">
    <property type="entry name" value="PPIase_dom_sf"/>
</dbReference>
<comment type="function">
    <text evidence="9">Involved in protein export. Acts as a chaperone by maintaining the newly synthesized protein in an open conformation. Functions as a peptidyl-prolyl cis-trans isomerase.</text>
</comment>
<dbReference type="GO" id="GO:0051083">
    <property type="term" value="P:'de novo' cotranslational protein folding"/>
    <property type="evidence" value="ECO:0007669"/>
    <property type="project" value="TreeGrafter"/>
</dbReference>
<dbReference type="Proteomes" id="UP000321820">
    <property type="component" value="Chromosome"/>
</dbReference>
<dbReference type="GO" id="GO:0051301">
    <property type="term" value="P:cell division"/>
    <property type="evidence" value="ECO:0007669"/>
    <property type="project" value="UniProtKB-KW"/>
</dbReference>
<gene>
    <name evidence="9 14" type="primary">tig</name>
    <name evidence="14" type="ORF">FTW19_12610</name>
</gene>
<evidence type="ECO:0000259" key="12">
    <source>
        <dbReference type="Pfam" id="PF05697"/>
    </source>
</evidence>
<evidence type="ECO:0000256" key="10">
    <source>
        <dbReference type="SAM" id="MobiDB-lite"/>
    </source>
</evidence>
<feature type="domain" description="Trigger factor C-terminal" evidence="13">
    <location>
        <begin position="313"/>
        <end position="467"/>
    </location>
</feature>
<keyword evidence="6 9" id="KW-0143">Chaperone</keyword>
<dbReference type="GO" id="GO:0003755">
    <property type="term" value="F:peptidyl-prolyl cis-trans isomerase activity"/>
    <property type="evidence" value="ECO:0007669"/>
    <property type="project" value="UniProtKB-UniRule"/>
</dbReference>
<dbReference type="InterPro" id="IPR008881">
    <property type="entry name" value="Trigger_fac_ribosome-bd_bac"/>
</dbReference>
<evidence type="ECO:0000313" key="14">
    <source>
        <dbReference type="EMBL" id="QEE31322.1"/>
    </source>
</evidence>
<feature type="domain" description="Trigger factor ribosome-binding bacterial" evidence="12">
    <location>
        <begin position="45"/>
        <end position="178"/>
    </location>
</feature>
<dbReference type="Pfam" id="PF00254">
    <property type="entry name" value="FKBP_C"/>
    <property type="match status" value="1"/>
</dbReference>
<name>A0A5B9EH86_9BACT</name>
<feature type="compositionally biased region" description="Basic and acidic residues" evidence="10">
    <location>
        <begin position="17"/>
        <end position="31"/>
    </location>
</feature>
<evidence type="ECO:0000256" key="5">
    <source>
        <dbReference type="ARBA" id="ARBA00023110"/>
    </source>
</evidence>
<evidence type="ECO:0000256" key="8">
    <source>
        <dbReference type="ARBA" id="ARBA00029986"/>
    </source>
</evidence>
<dbReference type="HAMAP" id="MF_00303">
    <property type="entry name" value="Trigger_factor_Tig"/>
    <property type="match status" value="1"/>
</dbReference>
<dbReference type="OrthoDB" id="9767721at2"/>
<dbReference type="InterPro" id="IPR008880">
    <property type="entry name" value="Trigger_fac_C"/>
</dbReference>
<dbReference type="PIRSF" id="PIRSF003095">
    <property type="entry name" value="Trigger_factor"/>
    <property type="match status" value="1"/>
</dbReference>
<dbReference type="SUPFAM" id="SSF109998">
    <property type="entry name" value="Triger factor/SurA peptide-binding domain-like"/>
    <property type="match status" value="1"/>
</dbReference>
<comment type="similarity">
    <text evidence="2 9">Belongs to the FKBP-type PPIase family. Tig subfamily.</text>
</comment>
<keyword evidence="9" id="KW-0963">Cytoplasm</keyword>
<dbReference type="SUPFAM" id="SSF54534">
    <property type="entry name" value="FKBP-like"/>
    <property type="match status" value="1"/>
</dbReference>
<evidence type="ECO:0000256" key="2">
    <source>
        <dbReference type="ARBA" id="ARBA00005464"/>
    </source>
</evidence>
<evidence type="ECO:0000256" key="1">
    <source>
        <dbReference type="ARBA" id="ARBA00000971"/>
    </source>
</evidence>
<dbReference type="GO" id="GO:0043335">
    <property type="term" value="P:protein unfolding"/>
    <property type="evidence" value="ECO:0007669"/>
    <property type="project" value="TreeGrafter"/>
</dbReference>
<evidence type="ECO:0000256" key="9">
    <source>
        <dbReference type="HAMAP-Rule" id="MF_00303"/>
    </source>
</evidence>
<keyword evidence="9" id="KW-0132">Cell division</keyword>
<organism evidence="14 15">
    <name type="scientific">Terriglobus albidus</name>
    <dbReference type="NCBI Taxonomy" id="1592106"/>
    <lineage>
        <taxon>Bacteria</taxon>
        <taxon>Pseudomonadati</taxon>
        <taxon>Acidobacteriota</taxon>
        <taxon>Terriglobia</taxon>
        <taxon>Terriglobales</taxon>
        <taxon>Acidobacteriaceae</taxon>
        <taxon>Terriglobus</taxon>
    </lineage>
</organism>
<dbReference type="Pfam" id="PF05697">
    <property type="entry name" value="Trigger_N"/>
    <property type="match status" value="1"/>
</dbReference>
<dbReference type="AlphaFoldDB" id="A0A5B9EH86"/>
<proteinExistence type="inferred from homology"/>